<feature type="transmembrane region" description="Helical" evidence="7">
    <location>
        <begin position="204"/>
        <end position="225"/>
    </location>
</feature>
<evidence type="ECO:0000313" key="9">
    <source>
        <dbReference type="Proteomes" id="UP001500368"/>
    </source>
</evidence>
<dbReference type="PANTHER" id="PTHR36838:SF1">
    <property type="entry name" value="SLR1864 PROTEIN"/>
    <property type="match status" value="1"/>
</dbReference>
<evidence type="ECO:0000256" key="6">
    <source>
        <dbReference type="ARBA" id="ARBA00023136"/>
    </source>
</evidence>
<feature type="transmembrane region" description="Helical" evidence="7">
    <location>
        <begin position="6"/>
        <end position="26"/>
    </location>
</feature>
<accession>A0ABP9FXA8</accession>
<keyword evidence="5 7" id="KW-1133">Transmembrane helix</keyword>
<gene>
    <name evidence="8" type="ORF">GCM10025790_15510</name>
</gene>
<keyword evidence="2" id="KW-0813">Transport</keyword>
<feature type="transmembrane region" description="Helical" evidence="7">
    <location>
        <begin position="38"/>
        <end position="57"/>
    </location>
</feature>
<comment type="caution">
    <text evidence="8">The sequence shown here is derived from an EMBL/GenBank/DDBJ whole genome shotgun (WGS) entry which is preliminary data.</text>
</comment>
<feature type="transmembrane region" description="Helical" evidence="7">
    <location>
        <begin position="165"/>
        <end position="189"/>
    </location>
</feature>
<evidence type="ECO:0000256" key="2">
    <source>
        <dbReference type="ARBA" id="ARBA00022448"/>
    </source>
</evidence>
<feature type="transmembrane region" description="Helical" evidence="7">
    <location>
        <begin position="237"/>
        <end position="260"/>
    </location>
</feature>
<evidence type="ECO:0000313" key="8">
    <source>
        <dbReference type="EMBL" id="GAA4920379.1"/>
    </source>
</evidence>
<evidence type="ECO:0000256" key="5">
    <source>
        <dbReference type="ARBA" id="ARBA00022989"/>
    </source>
</evidence>
<feature type="transmembrane region" description="Helical" evidence="7">
    <location>
        <begin position="299"/>
        <end position="318"/>
    </location>
</feature>
<dbReference type="PANTHER" id="PTHR36838">
    <property type="entry name" value="AUXIN EFFLUX CARRIER FAMILY PROTEIN"/>
    <property type="match status" value="1"/>
</dbReference>
<keyword evidence="4 7" id="KW-0812">Transmembrane</keyword>
<reference evidence="9" key="1">
    <citation type="journal article" date="2019" name="Int. J. Syst. Evol. Microbiol.">
        <title>The Global Catalogue of Microorganisms (GCM) 10K type strain sequencing project: providing services to taxonomists for standard genome sequencing and annotation.</title>
        <authorList>
            <consortium name="The Broad Institute Genomics Platform"/>
            <consortium name="The Broad Institute Genome Sequencing Center for Infectious Disease"/>
            <person name="Wu L."/>
            <person name="Ma J."/>
        </authorList>
    </citation>
    <scope>NUCLEOTIDE SEQUENCE [LARGE SCALE GENOMIC DNA]</scope>
    <source>
        <strain evidence="9">JCM 19129</strain>
    </source>
</reference>
<keyword evidence="9" id="KW-1185">Reference proteome</keyword>
<protein>
    <submittedName>
        <fullName evidence="8">AEC family transporter</fullName>
    </submittedName>
</protein>
<evidence type="ECO:0000256" key="1">
    <source>
        <dbReference type="ARBA" id="ARBA00004141"/>
    </source>
</evidence>
<keyword evidence="6 7" id="KW-0472">Membrane</keyword>
<name>A0ABP9FXA8_9MICC</name>
<dbReference type="EMBL" id="BAABLW010000007">
    <property type="protein sequence ID" value="GAA4920379.1"/>
    <property type="molecule type" value="Genomic_DNA"/>
</dbReference>
<feature type="transmembrane region" description="Helical" evidence="7">
    <location>
        <begin position="124"/>
        <end position="144"/>
    </location>
</feature>
<sequence>MTAVLSGFTVVWLIIAVGFALGRFKILGSEARLILSRVVFFVASPCLLFVTISNASITQVLGPQFGVAAVGAFTTLGLYLLAGKFLLRGRRFSELVVGAQSASQVNAANLGFPIAMYVLGDISLAAPVVMFQLAIYMPVLVATLDQCTAKQSSTAKVRPSARVAVLRRVLQTVGNPVIVGALLGLLFSWQQWHFPGPVQESIELLSGAAIPLLLLSFGLSLVGSHPLDKASGRRRDVLLASVIKLIIHPGLAYLIAAFLFGLEGTMLFAAVVMASLPTAQNVLVTAVRYQTGEIVARDTVLVTTVLGIPAMLAVALLMG</sequence>
<evidence type="ECO:0000256" key="3">
    <source>
        <dbReference type="ARBA" id="ARBA00022475"/>
    </source>
</evidence>
<evidence type="ECO:0000256" key="7">
    <source>
        <dbReference type="SAM" id="Phobius"/>
    </source>
</evidence>
<feature type="transmembrane region" description="Helical" evidence="7">
    <location>
        <begin position="266"/>
        <end position="287"/>
    </location>
</feature>
<evidence type="ECO:0000256" key="4">
    <source>
        <dbReference type="ARBA" id="ARBA00022692"/>
    </source>
</evidence>
<comment type="subcellular location">
    <subcellularLocation>
        <location evidence="1">Membrane</location>
        <topology evidence="1">Multi-pass membrane protein</topology>
    </subcellularLocation>
</comment>
<dbReference type="Pfam" id="PF03547">
    <property type="entry name" value="Mem_trans"/>
    <property type="match status" value="1"/>
</dbReference>
<keyword evidence="3" id="KW-1003">Cell membrane</keyword>
<feature type="transmembrane region" description="Helical" evidence="7">
    <location>
        <begin position="95"/>
        <end position="118"/>
    </location>
</feature>
<feature type="transmembrane region" description="Helical" evidence="7">
    <location>
        <begin position="63"/>
        <end position="83"/>
    </location>
</feature>
<proteinExistence type="predicted"/>
<dbReference type="InterPro" id="IPR004776">
    <property type="entry name" value="Mem_transp_PIN-like"/>
</dbReference>
<organism evidence="8 9">
    <name type="scientific">Nesterenkonia rhizosphaerae</name>
    <dbReference type="NCBI Taxonomy" id="1348272"/>
    <lineage>
        <taxon>Bacteria</taxon>
        <taxon>Bacillati</taxon>
        <taxon>Actinomycetota</taxon>
        <taxon>Actinomycetes</taxon>
        <taxon>Micrococcales</taxon>
        <taxon>Micrococcaceae</taxon>
        <taxon>Nesterenkonia</taxon>
    </lineage>
</organism>
<dbReference type="RefSeq" id="WP_260072482.1">
    <property type="nucleotide sequence ID" value="NZ_BAABLW010000007.1"/>
</dbReference>
<dbReference type="Proteomes" id="UP001500368">
    <property type="component" value="Unassembled WGS sequence"/>
</dbReference>